<comment type="similarity">
    <text evidence="1">Belongs to the UPF0161 family.</text>
</comment>
<dbReference type="GO" id="GO:0005886">
    <property type="term" value="C:plasma membrane"/>
    <property type="evidence" value="ECO:0007669"/>
    <property type="project" value="UniProtKB-SubCell"/>
</dbReference>
<dbReference type="HAMAP" id="MF_00386">
    <property type="entry name" value="UPF0161_YidD"/>
    <property type="match status" value="1"/>
</dbReference>
<dbReference type="PATRIC" id="fig|1618559.3.peg.9"/>
<dbReference type="SMART" id="SM01234">
    <property type="entry name" value="Haemolytic"/>
    <property type="match status" value="1"/>
</dbReference>
<keyword evidence="1" id="KW-0472">Membrane</keyword>
<proteinExistence type="inferred from homology"/>
<dbReference type="InterPro" id="IPR002696">
    <property type="entry name" value="Membr_insert_effic_factor_YidD"/>
</dbReference>
<name>A0A0G1MVY6_9BACT</name>
<evidence type="ECO:0000313" key="2">
    <source>
        <dbReference type="EMBL" id="KKU12404.1"/>
    </source>
</evidence>
<evidence type="ECO:0000256" key="1">
    <source>
        <dbReference type="HAMAP-Rule" id="MF_00386"/>
    </source>
</evidence>
<comment type="subcellular location">
    <subcellularLocation>
        <location evidence="1">Cell membrane</location>
        <topology evidence="1">Peripheral membrane protein</topology>
        <orientation evidence="1">Cytoplasmic side</orientation>
    </subcellularLocation>
</comment>
<evidence type="ECO:0000313" key="3">
    <source>
        <dbReference type="Proteomes" id="UP000034653"/>
    </source>
</evidence>
<organism evidence="2 3">
    <name type="scientific">Candidatus Woesebacteria bacterium GW2011_GWA1_45_8</name>
    <dbReference type="NCBI Taxonomy" id="1618559"/>
    <lineage>
        <taxon>Bacteria</taxon>
        <taxon>Candidatus Woeseibacteriota</taxon>
    </lineage>
</organism>
<reference evidence="2 3" key="1">
    <citation type="journal article" date="2015" name="Nature">
        <title>rRNA introns, odd ribosomes, and small enigmatic genomes across a large radiation of phyla.</title>
        <authorList>
            <person name="Brown C.T."/>
            <person name="Hug L.A."/>
            <person name="Thomas B.C."/>
            <person name="Sharon I."/>
            <person name="Castelle C.J."/>
            <person name="Singh A."/>
            <person name="Wilkins M.J."/>
            <person name="Williams K.H."/>
            <person name="Banfield J.F."/>
        </authorList>
    </citation>
    <scope>NUCLEOTIDE SEQUENCE [LARGE SCALE GENOMIC DNA]</scope>
</reference>
<dbReference type="NCBIfam" id="TIGR00278">
    <property type="entry name" value="membrane protein insertion efficiency factor YidD"/>
    <property type="match status" value="1"/>
</dbReference>
<protein>
    <recommendedName>
        <fullName evidence="1">Putative membrane protein insertion efficiency factor</fullName>
    </recommendedName>
</protein>
<dbReference type="Pfam" id="PF01809">
    <property type="entry name" value="YidD"/>
    <property type="match status" value="1"/>
</dbReference>
<comment type="function">
    <text evidence="1">Could be involved in insertion of integral membrane proteins into the membrane.</text>
</comment>
<comment type="caution">
    <text evidence="2">The sequence shown here is derived from an EMBL/GenBank/DDBJ whole genome shotgun (WGS) entry which is preliminary data.</text>
</comment>
<dbReference type="Proteomes" id="UP000034653">
    <property type="component" value="Unassembled WGS sequence"/>
</dbReference>
<dbReference type="AlphaFoldDB" id="A0A0G1MVY6"/>
<gene>
    <name evidence="2" type="ORF">UX19_C0001G0008</name>
</gene>
<dbReference type="PANTHER" id="PTHR33383">
    <property type="entry name" value="MEMBRANE PROTEIN INSERTION EFFICIENCY FACTOR-RELATED"/>
    <property type="match status" value="1"/>
</dbReference>
<dbReference type="PANTHER" id="PTHR33383:SF1">
    <property type="entry name" value="MEMBRANE PROTEIN INSERTION EFFICIENCY FACTOR-RELATED"/>
    <property type="match status" value="1"/>
</dbReference>
<dbReference type="EMBL" id="LCLG01000001">
    <property type="protein sequence ID" value="KKU12404.1"/>
    <property type="molecule type" value="Genomic_DNA"/>
</dbReference>
<sequence>MKKALIFLLKVYKATATLVLVSLFGHGCKFTPTCSEYTWEAVERFGAFKGLGLGLRRFLRCHPFSKGYFDPVPETAKTNSL</sequence>
<accession>A0A0G1MVY6</accession>
<keyword evidence="1" id="KW-1003">Cell membrane</keyword>